<sequence length="262" mass="30231">MSKSSKDLLLTILAFVLLIGLANRCSSNSEESSRSRTYKKSAMDNLIVSMRDIPNFSILLYDMKADEGFNDHYYHKYQIIRDIKDSITTEITDWKEVSENYFIENEKNLGMEILSKKDGVISKEVAPAGYNGYVGNEKYGHWTQRSNGSSFWEFYGRYAMLRSVFHMISPTPYGYWNDYNTHYRRSGRNYYGSGTHTYGTYGNRNTNSQKNWNSNKSSSFKSRVNSRVSRSNSRSTRSSRTSRSSSRYRSSSFRSRGGGFGK</sequence>
<proteinExistence type="predicted"/>
<dbReference type="Proteomes" id="UP000826212">
    <property type="component" value="Chromosome"/>
</dbReference>
<dbReference type="EMBL" id="CP081303">
    <property type="protein sequence ID" value="QZE14908.1"/>
    <property type="molecule type" value="Genomic_DNA"/>
</dbReference>
<keyword evidence="2" id="KW-1185">Reference proteome</keyword>
<organism evidence="1 2">
    <name type="scientific">Halosquirtibacter laminarini</name>
    <dbReference type="NCBI Taxonomy" id="3374600"/>
    <lineage>
        <taxon>Bacteria</taxon>
        <taxon>Pseudomonadati</taxon>
        <taxon>Bacteroidota</taxon>
        <taxon>Bacteroidia</taxon>
        <taxon>Marinilabiliales</taxon>
        <taxon>Prolixibacteraceae</taxon>
        <taxon>Halosquirtibacter</taxon>
    </lineage>
</organism>
<name>A0AC61NGX4_9BACT</name>
<evidence type="ECO:0000313" key="1">
    <source>
        <dbReference type="EMBL" id="QZE14908.1"/>
    </source>
</evidence>
<gene>
    <name evidence="1" type="ORF">K4L44_03460</name>
</gene>
<protein>
    <submittedName>
        <fullName evidence="1">Uncharacterized protein</fullName>
    </submittedName>
</protein>
<accession>A0AC61NGX4</accession>
<evidence type="ECO:0000313" key="2">
    <source>
        <dbReference type="Proteomes" id="UP000826212"/>
    </source>
</evidence>
<reference evidence="1" key="1">
    <citation type="submission" date="2021-08" db="EMBL/GenBank/DDBJ databases">
        <title>Novel anaerobic bacterium isolated from sea squirt in East Sea, Republic of Korea.</title>
        <authorList>
            <person name="Nguyen T.H."/>
            <person name="Li Z."/>
            <person name="Lee Y.-J."/>
            <person name="Ko J."/>
            <person name="Kim S.-G."/>
        </authorList>
    </citation>
    <scope>NUCLEOTIDE SEQUENCE</scope>
    <source>
        <strain evidence="1">KCTC 25031</strain>
    </source>
</reference>